<name>A0ABR7IBM4_9FIRM</name>
<dbReference type="Gene3D" id="3.10.20.800">
    <property type="match status" value="1"/>
</dbReference>
<accession>A0ABR7IBM4</accession>
<dbReference type="InterPro" id="IPR038054">
    <property type="entry name" value="LD_TPept-like_central_sf"/>
</dbReference>
<dbReference type="EMBL" id="JACOQH010000007">
    <property type="protein sequence ID" value="MBC5754346.1"/>
    <property type="molecule type" value="Genomic_DNA"/>
</dbReference>
<keyword evidence="7" id="KW-1133">Transmembrane helix</keyword>
<dbReference type="SUPFAM" id="SSF141523">
    <property type="entry name" value="L,D-transpeptidase catalytic domain-like"/>
    <property type="match status" value="1"/>
</dbReference>
<comment type="caution">
    <text evidence="9">The sequence shown here is derived from an EMBL/GenBank/DDBJ whole genome shotgun (WGS) entry which is preliminary data.</text>
</comment>
<evidence type="ECO:0000256" key="5">
    <source>
        <dbReference type="ARBA" id="ARBA00023316"/>
    </source>
</evidence>
<evidence type="ECO:0000259" key="8">
    <source>
        <dbReference type="PROSITE" id="PS52029"/>
    </source>
</evidence>
<evidence type="ECO:0000256" key="7">
    <source>
        <dbReference type="SAM" id="Phobius"/>
    </source>
</evidence>
<dbReference type="PANTHER" id="PTHR30582">
    <property type="entry name" value="L,D-TRANSPEPTIDASE"/>
    <property type="match status" value="1"/>
</dbReference>
<comment type="pathway">
    <text evidence="1 6">Cell wall biogenesis; peptidoglycan biosynthesis.</text>
</comment>
<evidence type="ECO:0000256" key="3">
    <source>
        <dbReference type="ARBA" id="ARBA00022960"/>
    </source>
</evidence>
<feature type="domain" description="L,D-TPase catalytic" evidence="8">
    <location>
        <begin position="346"/>
        <end position="465"/>
    </location>
</feature>
<keyword evidence="10" id="KW-1185">Reference proteome</keyword>
<organism evidence="9 10">
    <name type="scientific">Roseburia yibonii</name>
    <dbReference type="NCBI Taxonomy" id="2763063"/>
    <lineage>
        <taxon>Bacteria</taxon>
        <taxon>Bacillati</taxon>
        <taxon>Bacillota</taxon>
        <taxon>Clostridia</taxon>
        <taxon>Lachnospirales</taxon>
        <taxon>Lachnospiraceae</taxon>
        <taxon>Roseburia</taxon>
    </lineage>
</organism>
<dbReference type="PANTHER" id="PTHR30582:SF33">
    <property type="entry name" value="EXPORTED PROTEIN"/>
    <property type="match status" value="1"/>
</dbReference>
<feature type="transmembrane region" description="Helical" evidence="7">
    <location>
        <begin position="12"/>
        <end position="39"/>
    </location>
</feature>
<dbReference type="PROSITE" id="PS52029">
    <property type="entry name" value="LD_TPASE"/>
    <property type="match status" value="1"/>
</dbReference>
<dbReference type="InterPro" id="IPR005490">
    <property type="entry name" value="LD_TPept_cat_dom"/>
</dbReference>
<dbReference type="Proteomes" id="UP000621540">
    <property type="component" value="Unassembled WGS sequence"/>
</dbReference>
<reference evidence="9 10" key="1">
    <citation type="submission" date="2020-08" db="EMBL/GenBank/DDBJ databases">
        <title>Genome public.</title>
        <authorList>
            <person name="Liu C."/>
            <person name="Sun Q."/>
        </authorList>
    </citation>
    <scope>NUCLEOTIDE SEQUENCE [LARGE SCALE GENOMIC DNA]</scope>
    <source>
        <strain evidence="9 10">BX0805</strain>
    </source>
</reference>
<evidence type="ECO:0000313" key="9">
    <source>
        <dbReference type="EMBL" id="MBC5754346.1"/>
    </source>
</evidence>
<keyword evidence="2" id="KW-0808">Transferase</keyword>
<protein>
    <submittedName>
        <fullName evidence="9">Peptidoglycan binding domain-containing protein</fullName>
    </submittedName>
</protein>
<evidence type="ECO:0000313" key="10">
    <source>
        <dbReference type="Proteomes" id="UP000621540"/>
    </source>
</evidence>
<dbReference type="RefSeq" id="WP_186982417.1">
    <property type="nucleotide sequence ID" value="NZ_JACOQH010000007.1"/>
</dbReference>
<keyword evidence="7" id="KW-0472">Membrane</keyword>
<keyword evidence="5 6" id="KW-0961">Cell wall biogenesis/degradation</keyword>
<dbReference type="Pfam" id="PF03734">
    <property type="entry name" value="YkuD"/>
    <property type="match status" value="1"/>
</dbReference>
<keyword evidence="3 6" id="KW-0133">Cell shape</keyword>
<keyword evidence="4 6" id="KW-0573">Peptidoglycan synthesis</keyword>
<feature type="active site" description="Proton donor/acceptor" evidence="6">
    <location>
        <position position="420"/>
    </location>
</feature>
<feature type="active site" description="Nucleophile" evidence="6">
    <location>
        <position position="441"/>
    </location>
</feature>
<dbReference type="InterPro" id="IPR050979">
    <property type="entry name" value="LD-transpeptidase"/>
</dbReference>
<dbReference type="SUPFAM" id="SSF143985">
    <property type="entry name" value="L,D-transpeptidase pre-catalytic domain-like"/>
    <property type="match status" value="1"/>
</dbReference>
<keyword evidence="7" id="KW-0812">Transmembrane</keyword>
<dbReference type="InterPro" id="IPR038063">
    <property type="entry name" value="Transpep_catalytic_dom"/>
</dbReference>
<evidence type="ECO:0000256" key="1">
    <source>
        <dbReference type="ARBA" id="ARBA00004752"/>
    </source>
</evidence>
<evidence type="ECO:0000256" key="6">
    <source>
        <dbReference type="PROSITE-ProRule" id="PRU01373"/>
    </source>
</evidence>
<proteinExistence type="predicted"/>
<dbReference type="CDD" id="cd16913">
    <property type="entry name" value="YkuD_like"/>
    <property type="match status" value="1"/>
</dbReference>
<evidence type="ECO:0000256" key="2">
    <source>
        <dbReference type="ARBA" id="ARBA00022679"/>
    </source>
</evidence>
<dbReference type="Pfam" id="PF12229">
    <property type="entry name" value="PG_binding_4"/>
    <property type="match status" value="2"/>
</dbReference>
<dbReference type="InterPro" id="IPR022029">
    <property type="entry name" value="YoaR-like_PG-bd"/>
</dbReference>
<gene>
    <name evidence="9" type="ORF">H8Z76_10055</name>
</gene>
<sequence length="500" mass="55302">MPKRRKRRRRSCLTKGLILGFGIPVLLFLILYIVFAVYFRSHFLWRTEINGLSVSGMTPDEAKDKIKEASESYLLTIYDRDGNKYHIRAADIDYIYVPGSREETLLQEQNSLAWPRALFSGTSLDLETTVTYDSDLLSDAVAALPCFLPENITEPIDAYIEKTDNGYTLVAETPGTHLLIDEVQKDVADAVSAGETTLTLTDSDYLAPSVTSDDPALTACMDTINTWLSTSITYDITDQNEVLDRNTTADWIEIGDDYSVSLNQAKLTAYVQSLASKYNTYGRKRNFITTKGDTIVIGGGDYGWVVAKKKEAEQISADLATGTAISREPVYEQRAIQRSADDIGNTYVEIDYTNQHLWYYKEGSLVTEADIVSGKLSNGNGSPDGIYKIVYRQSPAVLKGEDYESNVTYFMPFAYNVGIHDAAWRSAFGGNIYINSGSHGCINVPYDCATAIYQNIEVGTPVVAYYREPVSLTSNSAKISNAYSYTDPDADKKAAGTATP</sequence>
<evidence type="ECO:0000256" key="4">
    <source>
        <dbReference type="ARBA" id="ARBA00022984"/>
    </source>
</evidence>
<dbReference type="Gene3D" id="2.40.440.10">
    <property type="entry name" value="L,D-transpeptidase catalytic domain-like"/>
    <property type="match status" value="1"/>
</dbReference>